<gene>
    <name evidence="2" type="ORF">NEZAVI_LOCUS14737</name>
</gene>
<feature type="region of interest" description="Disordered" evidence="1">
    <location>
        <begin position="1"/>
        <end position="23"/>
    </location>
</feature>
<dbReference type="EMBL" id="OV725083">
    <property type="protein sequence ID" value="CAH1406899.1"/>
    <property type="molecule type" value="Genomic_DNA"/>
</dbReference>
<feature type="compositionally biased region" description="Basic residues" evidence="1">
    <location>
        <begin position="8"/>
        <end position="17"/>
    </location>
</feature>
<feature type="compositionally biased region" description="Polar residues" evidence="1">
    <location>
        <begin position="150"/>
        <end position="165"/>
    </location>
</feature>
<reference evidence="2" key="1">
    <citation type="submission" date="2022-01" db="EMBL/GenBank/DDBJ databases">
        <authorList>
            <person name="King R."/>
        </authorList>
    </citation>
    <scope>NUCLEOTIDE SEQUENCE</scope>
</reference>
<proteinExistence type="predicted"/>
<protein>
    <submittedName>
        <fullName evidence="2">Uncharacterized protein</fullName>
    </submittedName>
</protein>
<feature type="region of interest" description="Disordered" evidence="1">
    <location>
        <begin position="141"/>
        <end position="165"/>
    </location>
</feature>
<sequence>MKAPLPRNTKRPPRNRWRPGSWDQPTRLTDCSHLHTLYGSDTVLHHPRRRHPFSLPAAPEGLLHLLVPVCRAGVSITHCSLRYQSINCLVSLLFIPPDYMSDKATKQRRTRQCFTQGQKKEIETNLQRDLGMADKNPWAVSAKSGAIHQQGRTIGQSDAVSPARS</sequence>
<accession>A0A9P0MVT3</accession>
<keyword evidence="3" id="KW-1185">Reference proteome</keyword>
<name>A0A9P0MVT3_NEZVI</name>
<dbReference type="AlphaFoldDB" id="A0A9P0MVT3"/>
<evidence type="ECO:0000313" key="3">
    <source>
        <dbReference type="Proteomes" id="UP001152798"/>
    </source>
</evidence>
<dbReference type="Proteomes" id="UP001152798">
    <property type="component" value="Chromosome 7"/>
</dbReference>
<organism evidence="2 3">
    <name type="scientific">Nezara viridula</name>
    <name type="common">Southern green stink bug</name>
    <name type="synonym">Cimex viridulus</name>
    <dbReference type="NCBI Taxonomy" id="85310"/>
    <lineage>
        <taxon>Eukaryota</taxon>
        <taxon>Metazoa</taxon>
        <taxon>Ecdysozoa</taxon>
        <taxon>Arthropoda</taxon>
        <taxon>Hexapoda</taxon>
        <taxon>Insecta</taxon>
        <taxon>Pterygota</taxon>
        <taxon>Neoptera</taxon>
        <taxon>Paraneoptera</taxon>
        <taxon>Hemiptera</taxon>
        <taxon>Heteroptera</taxon>
        <taxon>Panheteroptera</taxon>
        <taxon>Pentatomomorpha</taxon>
        <taxon>Pentatomoidea</taxon>
        <taxon>Pentatomidae</taxon>
        <taxon>Pentatominae</taxon>
        <taxon>Nezara</taxon>
    </lineage>
</organism>
<evidence type="ECO:0000256" key="1">
    <source>
        <dbReference type="SAM" id="MobiDB-lite"/>
    </source>
</evidence>
<evidence type="ECO:0000313" key="2">
    <source>
        <dbReference type="EMBL" id="CAH1406899.1"/>
    </source>
</evidence>